<feature type="region of interest" description="Disordered" evidence="1">
    <location>
        <begin position="25"/>
        <end position="70"/>
    </location>
</feature>
<dbReference type="InParanoid" id="Q0UWZ5"/>
<accession>Q0UWZ5</accession>
<protein>
    <submittedName>
        <fullName evidence="2">Uncharacterized protein</fullName>
    </submittedName>
</protein>
<dbReference type="KEGG" id="pno:SNOG_03719"/>
<evidence type="ECO:0000313" key="2">
    <source>
        <dbReference type="EMBL" id="EAT88924.1"/>
    </source>
</evidence>
<dbReference type="AlphaFoldDB" id="Q0UWZ5"/>
<proteinExistence type="predicted"/>
<gene>
    <name evidence="2" type="ORF">SNOG_03719</name>
</gene>
<evidence type="ECO:0000256" key="1">
    <source>
        <dbReference type="SAM" id="MobiDB-lite"/>
    </source>
</evidence>
<organism evidence="2 3">
    <name type="scientific">Phaeosphaeria nodorum (strain SN15 / ATCC MYA-4574 / FGSC 10173)</name>
    <name type="common">Glume blotch fungus</name>
    <name type="synonym">Parastagonospora nodorum</name>
    <dbReference type="NCBI Taxonomy" id="321614"/>
    <lineage>
        <taxon>Eukaryota</taxon>
        <taxon>Fungi</taxon>
        <taxon>Dikarya</taxon>
        <taxon>Ascomycota</taxon>
        <taxon>Pezizomycotina</taxon>
        <taxon>Dothideomycetes</taxon>
        <taxon>Pleosporomycetidae</taxon>
        <taxon>Pleosporales</taxon>
        <taxon>Pleosporineae</taxon>
        <taxon>Phaeosphaeriaceae</taxon>
        <taxon>Parastagonospora</taxon>
    </lineage>
</organism>
<dbReference type="EMBL" id="CH445329">
    <property type="protein sequence ID" value="EAT88924.1"/>
    <property type="molecule type" value="Genomic_DNA"/>
</dbReference>
<evidence type="ECO:0000313" key="3">
    <source>
        <dbReference type="Proteomes" id="UP000001055"/>
    </source>
</evidence>
<dbReference type="HOGENOM" id="CLU_776371_0_0_1"/>
<reference evidence="3" key="1">
    <citation type="journal article" date="2007" name="Plant Cell">
        <title>Dothideomycete-plant interactions illuminated by genome sequencing and EST analysis of the wheat pathogen Stagonospora nodorum.</title>
        <authorList>
            <person name="Hane J.K."/>
            <person name="Lowe R.G."/>
            <person name="Solomon P.S."/>
            <person name="Tan K.C."/>
            <person name="Schoch C.L."/>
            <person name="Spatafora J.W."/>
            <person name="Crous P.W."/>
            <person name="Kodira C."/>
            <person name="Birren B.W."/>
            <person name="Galagan J.E."/>
            <person name="Torriani S.F."/>
            <person name="McDonald B.A."/>
            <person name="Oliver R.P."/>
        </authorList>
    </citation>
    <scope>NUCLEOTIDE SEQUENCE [LARGE SCALE GENOMIC DNA]</scope>
    <source>
        <strain evidence="3">SN15 / ATCC MYA-4574 / FGSC 10173</strain>
    </source>
</reference>
<dbReference type="Proteomes" id="UP000001055">
    <property type="component" value="Unassembled WGS sequence"/>
</dbReference>
<name>Q0UWZ5_PHANO</name>
<dbReference type="GeneID" id="5971132"/>
<dbReference type="VEuPathDB" id="FungiDB:JI435_037190"/>
<sequence>MAHRGNYNNRGNNLSGWSYIHSTNTPTNSYQNAPQPNSYQQISNPNAPVRSTPQPLSDSQLTRPTPTLPTDEQIQQIQQIRQQKYDMAWHIVDEYAIALQRSIQAGSVRPPFNAAQHRLVRLFEDTYEEFCKLQEQYDQLEEEQLELDSYDLARANVDDYALALSRSIRLGYTRPSINNAQHRIMSMFEDTHEEYRAIEERYDQLEAEHAQPITRRVNSVQVSLSHNASTRISSFTEPNQSASRRRRMMSSNVTCSIPSESTNGIPVIDIRLVPAGLSVEAKYRLRAQTAAAPVDGMPGMMVVIDHGFMPVRPTSVTALDTSLLVYDVDYMSAIDTSFMLVCDTEFVSVFDTEILSY</sequence>
<dbReference type="RefSeq" id="XP_001794269.1">
    <property type="nucleotide sequence ID" value="XM_001794217.1"/>
</dbReference>
<feature type="region of interest" description="Disordered" evidence="1">
    <location>
        <begin position="1"/>
        <end position="20"/>
    </location>
</feature>